<comment type="caution">
    <text evidence="2">The sequence shown here is derived from an EMBL/GenBank/DDBJ whole genome shotgun (WGS) entry which is preliminary data.</text>
</comment>
<feature type="transmembrane region" description="Helical" evidence="1">
    <location>
        <begin position="360"/>
        <end position="381"/>
    </location>
</feature>
<keyword evidence="3" id="KW-1185">Reference proteome</keyword>
<name>A0A2T7Q0D4_POMCA</name>
<dbReference type="PANTHER" id="PTHR23528:SF1">
    <property type="entry name" value="MAJOR FACILITATOR SUPERFAMILY (MFS) PROFILE DOMAIN-CONTAINING PROTEIN"/>
    <property type="match status" value="1"/>
</dbReference>
<evidence type="ECO:0000313" key="2">
    <source>
        <dbReference type="EMBL" id="PVD39132.1"/>
    </source>
</evidence>
<accession>A0A2T7Q0D4</accession>
<dbReference type="Gene3D" id="1.20.1250.20">
    <property type="entry name" value="MFS general substrate transporter like domains"/>
    <property type="match status" value="2"/>
</dbReference>
<dbReference type="AlphaFoldDB" id="A0A2T7Q0D4"/>
<dbReference type="InterPro" id="IPR036259">
    <property type="entry name" value="MFS_trans_sf"/>
</dbReference>
<gene>
    <name evidence="2" type="ORF">C0Q70_01760</name>
</gene>
<keyword evidence="1" id="KW-0812">Transmembrane</keyword>
<reference evidence="2 3" key="1">
    <citation type="submission" date="2018-04" db="EMBL/GenBank/DDBJ databases">
        <title>The genome of golden apple snail Pomacea canaliculata provides insight into stress tolerance and invasive adaptation.</title>
        <authorList>
            <person name="Liu C."/>
            <person name="Liu B."/>
            <person name="Ren Y."/>
            <person name="Zhang Y."/>
            <person name="Wang H."/>
            <person name="Li S."/>
            <person name="Jiang F."/>
            <person name="Yin L."/>
            <person name="Zhang G."/>
            <person name="Qian W."/>
            <person name="Fan W."/>
        </authorList>
    </citation>
    <scope>NUCLEOTIDE SEQUENCE [LARGE SCALE GENOMIC DNA]</scope>
    <source>
        <strain evidence="2">SZHN2017</strain>
        <tissue evidence="2">Muscle</tissue>
    </source>
</reference>
<feature type="transmembrane region" description="Helical" evidence="1">
    <location>
        <begin position="243"/>
        <end position="264"/>
    </location>
</feature>
<feature type="transmembrane region" description="Helical" evidence="1">
    <location>
        <begin position="106"/>
        <end position="126"/>
    </location>
</feature>
<dbReference type="Proteomes" id="UP000245119">
    <property type="component" value="Linkage Group LG1"/>
</dbReference>
<protein>
    <recommendedName>
        <fullName evidence="4">Major facilitator superfamily (MFS) profile domain-containing protein</fullName>
    </recommendedName>
</protein>
<feature type="transmembrane region" description="Helical" evidence="1">
    <location>
        <begin position="207"/>
        <end position="231"/>
    </location>
</feature>
<dbReference type="PANTHER" id="PTHR23528">
    <property type="match status" value="1"/>
</dbReference>
<feature type="transmembrane region" description="Helical" evidence="1">
    <location>
        <begin position="75"/>
        <end position="94"/>
    </location>
</feature>
<evidence type="ECO:0000313" key="3">
    <source>
        <dbReference type="Proteomes" id="UP000245119"/>
    </source>
</evidence>
<evidence type="ECO:0000256" key="1">
    <source>
        <dbReference type="SAM" id="Phobius"/>
    </source>
</evidence>
<feature type="transmembrane region" description="Helical" evidence="1">
    <location>
        <begin position="420"/>
        <end position="439"/>
    </location>
</feature>
<dbReference type="OrthoDB" id="28755at2759"/>
<proteinExistence type="predicted"/>
<dbReference type="Pfam" id="PF07690">
    <property type="entry name" value="MFS_1"/>
    <property type="match status" value="1"/>
</dbReference>
<dbReference type="GO" id="GO:0022857">
    <property type="term" value="F:transmembrane transporter activity"/>
    <property type="evidence" value="ECO:0007669"/>
    <property type="project" value="InterPro"/>
</dbReference>
<evidence type="ECO:0008006" key="4">
    <source>
        <dbReference type="Google" id="ProtNLM"/>
    </source>
</evidence>
<sequence length="562" mass="60833">MTKLYTEEADGAPYSELQMVDQGTPPLLSKRQTFLMNFTQFGLNFMVLLLSVVVVPAQMEALVGGSAKGSCLGGLVAGGAAVTFLVSPMIGMVSDRIKSRLGKRRPVMLMGTAFMCVGLLGMAFSAPQLVIERSPKGSEETAFNNTETCIRDLAFKRCLPFSNLTASTRDIRLTGGTPPGGVILPRKDEGVGSEKIIEEDYPGNTGLYILFFLIVISSQAAISVPFNALVADKSHPSQRGFNSGVMGAMILLGNVSGAAAGLSFTHIGILSIYGVIIAVIVLSVAVTVVVTKEHSGRDDGEKKKLGCKVIFAGFWSPLKEHDFRWVFITRFLMQQGVATITGFLEYWLDDMVQLPYCWTAATSVALMLLPLLFSAAVSVCVCACARACLLVAALFLFISYVPAFLMAAGSLADAFISGHSAYYLAIATAFLTGIGFGAFQSVDFALVMDVLPEEQEKAKDIAVWHQALVLPQALATPIGGLVLDLFERVNCQRGLRYKDPPRQVEKASICLKSLLTPCAAKDANKKKKIQIAIQHRLCQIINRRNIDCKGYEKFELSQFKEI</sequence>
<dbReference type="InterPro" id="IPR011701">
    <property type="entry name" value="MFS"/>
</dbReference>
<feature type="transmembrane region" description="Helical" evidence="1">
    <location>
        <begin position="388"/>
        <end position="408"/>
    </location>
</feature>
<dbReference type="EMBL" id="PZQS01000001">
    <property type="protein sequence ID" value="PVD39132.1"/>
    <property type="molecule type" value="Genomic_DNA"/>
</dbReference>
<keyword evidence="1" id="KW-0472">Membrane</keyword>
<feature type="transmembrane region" description="Helical" evidence="1">
    <location>
        <begin position="34"/>
        <end position="55"/>
    </location>
</feature>
<feature type="transmembrane region" description="Helical" evidence="1">
    <location>
        <begin position="270"/>
        <end position="290"/>
    </location>
</feature>
<keyword evidence="1" id="KW-1133">Transmembrane helix</keyword>
<dbReference type="SUPFAM" id="SSF103473">
    <property type="entry name" value="MFS general substrate transporter"/>
    <property type="match status" value="1"/>
</dbReference>
<organism evidence="2 3">
    <name type="scientific">Pomacea canaliculata</name>
    <name type="common">Golden apple snail</name>
    <dbReference type="NCBI Taxonomy" id="400727"/>
    <lineage>
        <taxon>Eukaryota</taxon>
        <taxon>Metazoa</taxon>
        <taxon>Spiralia</taxon>
        <taxon>Lophotrochozoa</taxon>
        <taxon>Mollusca</taxon>
        <taxon>Gastropoda</taxon>
        <taxon>Caenogastropoda</taxon>
        <taxon>Architaenioglossa</taxon>
        <taxon>Ampullarioidea</taxon>
        <taxon>Ampullariidae</taxon>
        <taxon>Pomacea</taxon>
    </lineage>
</organism>
<feature type="transmembrane region" description="Helical" evidence="1">
    <location>
        <begin position="325"/>
        <end position="348"/>
    </location>
</feature>